<dbReference type="EMBL" id="JACXAC010000004">
    <property type="protein sequence ID" value="MBD2722955.1"/>
    <property type="molecule type" value="Genomic_DNA"/>
</dbReference>
<dbReference type="Proteomes" id="UP000606003">
    <property type="component" value="Unassembled WGS sequence"/>
</dbReference>
<keyword evidence="2" id="KW-1185">Reference proteome</keyword>
<accession>A0ABR8JSK7</accession>
<sequence>MLKLVPVRRLIRRSGPAALLLVLCSAVLAVAASLTMFTAAYEGTRVRIDWEVNSEADVTGFELARKSATETSYSTVTSVVPNGQRRYQYYDANVFRTTPGSTPGTPAPSAGGPFTYRLTVHSPTGDQSYLTVLAGTPSAVQRSWGTIKSMFR</sequence>
<evidence type="ECO:0000313" key="2">
    <source>
        <dbReference type="Proteomes" id="UP000606003"/>
    </source>
</evidence>
<name>A0ABR8JSK7_9BACT</name>
<protein>
    <submittedName>
        <fullName evidence="1">Uncharacterized protein</fullName>
    </submittedName>
</protein>
<gene>
    <name evidence="1" type="ORF">IC234_12540</name>
</gene>
<proteinExistence type="predicted"/>
<dbReference type="RefSeq" id="WP_190925097.1">
    <property type="nucleotide sequence ID" value="NZ_JACXAC010000004.1"/>
</dbReference>
<evidence type="ECO:0000313" key="1">
    <source>
        <dbReference type="EMBL" id="MBD2722955.1"/>
    </source>
</evidence>
<reference evidence="1 2" key="1">
    <citation type="submission" date="2020-09" db="EMBL/GenBank/DDBJ databases">
        <authorList>
            <person name="Kim M.K."/>
        </authorList>
    </citation>
    <scope>NUCLEOTIDE SEQUENCE [LARGE SCALE GENOMIC DNA]</scope>
    <source>
        <strain evidence="1 2">BT189</strain>
    </source>
</reference>
<organism evidence="1 2">
    <name type="scientific">Hymenobacter armeniacus</name>
    <dbReference type="NCBI Taxonomy" id="2771358"/>
    <lineage>
        <taxon>Bacteria</taxon>
        <taxon>Pseudomonadati</taxon>
        <taxon>Bacteroidota</taxon>
        <taxon>Cytophagia</taxon>
        <taxon>Cytophagales</taxon>
        <taxon>Hymenobacteraceae</taxon>
        <taxon>Hymenobacter</taxon>
    </lineage>
</organism>
<comment type="caution">
    <text evidence="1">The sequence shown here is derived from an EMBL/GenBank/DDBJ whole genome shotgun (WGS) entry which is preliminary data.</text>
</comment>